<proteinExistence type="predicted"/>
<comment type="caution">
    <text evidence="3">The sequence shown here is derived from an EMBL/GenBank/DDBJ whole genome shotgun (WGS) entry which is preliminary data.</text>
</comment>
<keyword evidence="4" id="KW-1185">Reference proteome</keyword>
<dbReference type="Pfam" id="PF10546">
    <property type="entry name" value="P63C"/>
    <property type="match status" value="1"/>
</dbReference>
<evidence type="ECO:0000259" key="2">
    <source>
        <dbReference type="Pfam" id="PF10546"/>
    </source>
</evidence>
<dbReference type="AlphaFoldDB" id="A0A5A9XJ52"/>
<organism evidence="3 4">
    <name type="scientific">Oryzomonas rubra</name>
    <dbReference type="NCBI Taxonomy" id="2509454"/>
    <lineage>
        <taxon>Bacteria</taxon>
        <taxon>Pseudomonadati</taxon>
        <taxon>Thermodesulfobacteriota</taxon>
        <taxon>Desulfuromonadia</taxon>
        <taxon>Geobacterales</taxon>
        <taxon>Geobacteraceae</taxon>
        <taxon>Oryzomonas</taxon>
    </lineage>
</organism>
<evidence type="ECO:0000256" key="1">
    <source>
        <dbReference type="SAM" id="MobiDB-lite"/>
    </source>
</evidence>
<evidence type="ECO:0000313" key="3">
    <source>
        <dbReference type="EMBL" id="KAA0893212.1"/>
    </source>
</evidence>
<dbReference type="Proteomes" id="UP000324298">
    <property type="component" value="Unassembled WGS sequence"/>
</dbReference>
<evidence type="ECO:0000313" key="4">
    <source>
        <dbReference type="Proteomes" id="UP000324298"/>
    </source>
</evidence>
<gene>
    <name evidence="3" type="ORF">ET418_05180</name>
</gene>
<dbReference type="OrthoDB" id="4762429at2"/>
<dbReference type="InterPro" id="IPR018874">
    <property type="entry name" value="Phage_Mx8_p63_C"/>
</dbReference>
<dbReference type="RefSeq" id="WP_149306530.1">
    <property type="nucleotide sequence ID" value="NZ_SRSD01000003.1"/>
</dbReference>
<name>A0A5A9XJ52_9BACT</name>
<accession>A0A5A9XJ52</accession>
<feature type="region of interest" description="Disordered" evidence="1">
    <location>
        <begin position="1"/>
        <end position="24"/>
    </location>
</feature>
<sequence>MSTDKPLSGKAIGGKARAEKLTPERRKEIAQQAAMAKWQQEKEGPRIIKATHGSPDHPLRIGDIEIPCYVLEDGKRVLVQGSMLTALDMKQGTAGRGVGDRIEKFLSTKAIKPFADKYLGDVIINPIKFKTPMGIIANGYEATLLADICDAVLEARKEGKLHYQQEHIAKKCEILVRSFARIGIIALVDEATGYQEIRARDALQAYLDRVLRKELAAWVKRFPDDFFRQIYRLKKWNWSGSNRRPSVVGKYITDIVYTRLGPGIVEELERLNPKVEKRRKAAHHQWLTEDVGHPALSQHLYAVTGLMRISDTWQDFMKLLNKGYPKKDTKQLELFFN</sequence>
<feature type="domain" description="Bacteriophage Mx8 p63 C-terminal" evidence="2">
    <location>
        <begin position="209"/>
        <end position="296"/>
    </location>
</feature>
<protein>
    <recommendedName>
        <fullName evidence="2">Bacteriophage Mx8 p63 C-terminal domain-containing protein</fullName>
    </recommendedName>
</protein>
<dbReference type="EMBL" id="SRSD01000003">
    <property type="protein sequence ID" value="KAA0893212.1"/>
    <property type="molecule type" value="Genomic_DNA"/>
</dbReference>
<reference evidence="3 4" key="1">
    <citation type="submission" date="2019-04" db="EMBL/GenBank/DDBJ databases">
        <title>Geobacter ruber sp. nov., ferric-reducing bacteria isolated from paddy soil.</title>
        <authorList>
            <person name="Xu Z."/>
            <person name="Masuda Y."/>
            <person name="Itoh H."/>
            <person name="Senoo K."/>
        </authorList>
    </citation>
    <scope>NUCLEOTIDE SEQUENCE [LARGE SCALE GENOMIC DNA]</scope>
    <source>
        <strain evidence="3 4">Red88</strain>
    </source>
</reference>